<dbReference type="EMBL" id="OZ023713">
    <property type="protein sequence ID" value="CAK9862284.1"/>
    <property type="molecule type" value="Genomic_DNA"/>
</dbReference>
<evidence type="ECO:0008006" key="4">
    <source>
        <dbReference type="Google" id="ProtNLM"/>
    </source>
</evidence>
<keyword evidence="3" id="KW-1185">Reference proteome</keyword>
<keyword evidence="1" id="KW-0812">Transmembrane</keyword>
<name>A0ABP1AIC8_9BRYO</name>
<evidence type="ECO:0000313" key="2">
    <source>
        <dbReference type="EMBL" id="CAK9862284.1"/>
    </source>
</evidence>
<dbReference type="PANTHER" id="PTHR33973:SF4">
    <property type="entry name" value="OS07G0153300 PROTEIN"/>
    <property type="match status" value="1"/>
</dbReference>
<protein>
    <recommendedName>
        <fullName evidence="4">DUF1365 domain-containing protein</fullName>
    </recommendedName>
</protein>
<feature type="transmembrane region" description="Helical" evidence="1">
    <location>
        <begin position="12"/>
        <end position="32"/>
    </location>
</feature>
<dbReference type="Pfam" id="PF07103">
    <property type="entry name" value="DUF1365"/>
    <property type="match status" value="1"/>
</dbReference>
<dbReference type="Proteomes" id="UP001497522">
    <property type="component" value="Chromosome 12"/>
</dbReference>
<keyword evidence="1" id="KW-1133">Transmembrane helix</keyword>
<organism evidence="2 3">
    <name type="scientific">Sphagnum jensenii</name>
    <dbReference type="NCBI Taxonomy" id="128206"/>
    <lineage>
        <taxon>Eukaryota</taxon>
        <taxon>Viridiplantae</taxon>
        <taxon>Streptophyta</taxon>
        <taxon>Embryophyta</taxon>
        <taxon>Bryophyta</taxon>
        <taxon>Sphagnophytina</taxon>
        <taxon>Sphagnopsida</taxon>
        <taxon>Sphagnales</taxon>
        <taxon>Sphagnaceae</taxon>
        <taxon>Sphagnum</taxon>
    </lineage>
</organism>
<dbReference type="InterPro" id="IPR010775">
    <property type="entry name" value="DUF1365"/>
</dbReference>
<dbReference type="PANTHER" id="PTHR33973">
    <property type="entry name" value="OS07G0153300 PROTEIN"/>
    <property type="match status" value="1"/>
</dbReference>
<proteinExistence type="predicted"/>
<evidence type="ECO:0000313" key="3">
    <source>
        <dbReference type="Proteomes" id="UP001497522"/>
    </source>
</evidence>
<evidence type="ECO:0000256" key="1">
    <source>
        <dbReference type="SAM" id="Phobius"/>
    </source>
</evidence>
<keyword evidence="1" id="KW-0472">Membrane</keyword>
<gene>
    <name evidence="2" type="ORF">CSSPJE1EN2_LOCUS5279</name>
</gene>
<sequence>MDSHECAGRGNVVVQLCSLTFTLVSTVALSLLRSIYLAPRLVFNFFCCHKAPTSSSAENLLDNRAAQDQHVQMYEGKVWHERKKPLVHKFEYPVRYALINLDKPPSWFSALHHISASEARHIASTSGAVHLLTVPTSVGYEQNPLSVYYCYSEQGQLLQCIAEVTNTPWAERATFLFNPGMDQVAKSLYVSPFMDMKGVWVMQATAPGQELLLQISVQHPDYGLYFRAILKAKRVDGVRDPELFTWLMPHKVAFWIYWQALLLICKGVSFVPHPKYTEENKYRERVQNDHTHLYFAPLSSGSGLDVVSNGSTEGKITDRRQRPCTWRDAASYPWK</sequence>
<reference evidence="2" key="1">
    <citation type="submission" date="2024-03" db="EMBL/GenBank/DDBJ databases">
        <authorList>
            <consortium name="ELIXIR-Norway"/>
            <consortium name="Elixir Norway"/>
        </authorList>
    </citation>
    <scope>NUCLEOTIDE SEQUENCE</scope>
</reference>
<accession>A0ABP1AIC8</accession>